<dbReference type="GO" id="GO:0004756">
    <property type="term" value="F:selenide, water dikinase activity"/>
    <property type="evidence" value="ECO:0007669"/>
    <property type="project" value="TreeGrafter"/>
</dbReference>
<feature type="transmembrane region" description="Helical" evidence="11">
    <location>
        <begin position="771"/>
        <end position="790"/>
    </location>
</feature>
<evidence type="ECO:0000256" key="5">
    <source>
        <dbReference type="ARBA" id="ARBA00022741"/>
    </source>
</evidence>
<dbReference type="InterPro" id="IPR004536">
    <property type="entry name" value="SPS/SelD"/>
</dbReference>
<name>A0A4S2KR12_9HYME</name>
<comment type="subcellular location">
    <subcellularLocation>
        <location evidence="1 11">Membrane</location>
        <topology evidence="1 11">Multi-pass membrane protein</topology>
    </subcellularLocation>
</comment>
<comment type="caution">
    <text evidence="15">The sequence shown here is derived from an EMBL/GenBank/DDBJ whole genome shotgun (WGS) entry which is preliminary data.</text>
</comment>
<evidence type="ECO:0000256" key="10">
    <source>
        <dbReference type="ARBA" id="ARBA00023266"/>
    </source>
</evidence>
<feature type="transmembrane region" description="Helical" evidence="11">
    <location>
        <begin position="378"/>
        <end position="397"/>
    </location>
</feature>
<dbReference type="Proteomes" id="UP000310200">
    <property type="component" value="Unassembled WGS sequence"/>
</dbReference>
<keyword evidence="9 11" id="KW-0472">Membrane</keyword>
<evidence type="ECO:0000256" key="3">
    <source>
        <dbReference type="ARBA" id="ARBA00022679"/>
    </source>
</evidence>
<feature type="domain" description="PurM-like N-terminal" evidence="13">
    <location>
        <begin position="16"/>
        <end position="121"/>
    </location>
</feature>
<evidence type="ECO:0000313" key="16">
    <source>
        <dbReference type="Proteomes" id="UP000310200"/>
    </source>
</evidence>
<dbReference type="InterPro" id="IPR016188">
    <property type="entry name" value="PurM-like_N"/>
</dbReference>
<accession>A0A4S2KR12</accession>
<dbReference type="Pfam" id="PF00586">
    <property type="entry name" value="AIRS"/>
    <property type="match status" value="1"/>
</dbReference>
<dbReference type="Gene3D" id="3.30.1330.10">
    <property type="entry name" value="PurM-like, N-terminal domain"/>
    <property type="match status" value="1"/>
</dbReference>
<feature type="region of interest" description="Disordered" evidence="12">
    <location>
        <begin position="553"/>
        <end position="587"/>
    </location>
</feature>
<evidence type="ECO:0000256" key="11">
    <source>
        <dbReference type="RuleBase" id="RU910716"/>
    </source>
</evidence>
<evidence type="ECO:0000259" key="13">
    <source>
        <dbReference type="Pfam" id="PF00586"/>
    </source>
</evidence>
<sequence length="834" mass="94093">MHMAIPRIGIGMDSSVTPVRHGGLSLVQTTDFFYPLVDDPYMMGKIACTNVLSDLYAMGVTDCDNMLMLLGVSTKMTEKERDVVVPLIMRGFKDSALDAGTTVTGGQTVVNPWCTIGGVATTVCQPNEYIVPDNAVVGDVLVLTKPLGTQVAVNAHQWLDQPDRWNRIKLVVSEEDVRKGYQRAMDSMARLNRTAARLMHKYNAHGATDVTGFGLLGHAQNLAKHQKNEVSFVIHNLPVISKMAAVAKACGNMFQLLQGHSAETSGGLLICLPREQAAAYCKDIEKQEGYQAWIIGIVEKGLRTARIIDKPRVIEVPAKEKDGELWKSMRCMKIPLKSTEQIYLIFLVPTLVNCFVYIIHFAADLVVAIQHFKEENPLWGMSTLAIIYAPALMYFILTVSRPDWWMTEDDKVSKGVLGWFGLQVCQFIAFVFFVLYRYAGLIVLSVDAINLSGNERVKTLNVAAAPAAIELYFFLQAWFQAAPQAVFQAHLLFRQSSVPRSYQSMAIKTASFQRFESQRVNGRKLPWAMWLKKYCIQELNSIEEKAPLQALPLPATKQEDTMNASSESMPPEENPITENEQELQTQSHTALLDRQVSVTPPLPPKNVHVTPPPMPLRGITTVAPLLVPDLPAPPRPDSVYTEEEATKVAATLEPNQRLIDSSAQSLKVPKRKYSEKGLEEDDPIGKFLSFLWWFFFILARVLTIAVAYEFYPITVVTMMGVHYALMLAYLYYYSKYYDVITFIVNLWLGLVYIFSLIEYRIKFKYADWWMLPYYVFVIAQNVALTLTWYLNADWNGFWYTYIFGTILGSMALCVLSSAVYYAMFKPKKCRVYSS</sequence>
<feature type="transmembrane region" description="Helical" evidence="11">
    <location>
        <begin position="342"/>
        <end position="366"/>
    </location>
</feature>
<proteinExistence type="inferred from homology"/>
<dbReference type="InterPro" id="IPR036921">
    <property type="entry name" value="PurM-like_N_sf"/>
</dbReference>
<dbReference type="CDD" id="cd02195">
    <property type="entry name" value="SelD"/>
    <property type="match status" value="1"/>
</dbReference>
<dbReference type="GO" id="GO:0005524">
    <property type="term" value="F:ATP binding"/>
    <property type="evidence" value="ECO:0007669"/>
    <property type="project" value="UniProtKB-KW"/>
</dbReference>
<dbReference type="Pfam" id="PF09815">
    <property type="entry name" value="XK-related"/>
    <property type="match status" value="2"/>
</dbReference>
<feature type="transmembrane region" description="Helical" evidence="11">
    <location>
        <begin position="739"/>
        <end position="759"/>
    </location>
</feature>
<keyword evidence="16" id="KW-1185">Reference proteome</keyword>
<dbReference type="InterPro" id="IPR018629">
    <property type="entry name" value="XK-rel"/>
</dbReference>
<dbReference type="NCBIfam" id="TIGR00476">
    <property type="entry name" value="selD"/>
    <property type="match status" value="1"/>
</dbReference>
<comment type="similarity">
    <text evidence="2 11">Belongs to the XK family.</text>
</comment>
<dbReference type="Pfam" id="PF02769">
    <property type="entry name" value="AIRS_C"/>
    <property type="match status" value="1"/>
</dbReference>
<keyword evidence="8 11" id="KW-1133">Transmembrane helix</keyword>
<evidence type="ECO:0000256" key="4">
    <source>
        <dbReference type="ARBA" id="ARBA00022692"/>
    </source>
</evidence>
<dbReference type="PANTHER" id="PTHR10256">
    <property type="entry name" value="SELENIDE, WATER DIKINASE"/>
    <property type="match status" value="1"/>
</dbReference>
<feature type="transmembrane region" description="Helical" evidence="11">
    <location>
        <begin position="460"/>
        <end position="479"/>
    </location>
</feature>
<protein>
    <recommendedName>
        <fullName evidence="11">XK-related protein</fullName>
    </recommendedName>
</protein>
<keyword evidence="4 11" id="KW-0812">Transmembrane</keyword>
<evidence type="ECO:0000313" key="15">
    <source>
        <dbReference type="EMBL" id="TGZ52100.1"/>
    </source>
</evidence>
<dbReference type="EMBL" id="QBLH01001372">
    <property type="protein sequence ID" value="TGZ52100.1"/>
    <property type="molecule type" value="Genomic_DNA"/>
</dbReference>
<keyword evidence="7" id="KW-0067">ATP-binding</keyword>
<dbReference type="FunFam" id="3.30.1330.10:FF:000006">
    <property type="entry name" value="Selenide water dikinase 1"/>
    <property type="match status" value="1"/>
</dbReference>
<dbReference type="GO" id="GO:0005886">
    <property type="term" value="C:plasma membrane"/>
    <property type="evidence" value="ECO:0007669"/>
    <property type="project" value="UniProtKB-ARBA"/>
</dbReference>
<evidence type="ECO:0000259" key="14">
    <source>
        <dbReference type="Pfam" id="PF02769"/>
    </source>
</evidence>
<dbReference type="InterPro" id="IPR010918">
    <property type="entry name" value="PurM-like_C_dom"/>
</dbReference>
<dbReference type="SUPFAM" id="SSF55326">
    <property type="entry name" value="PurM N-terminal domain-like"/>
    <property type="match status" value="1"/>
</dbReference>
<dbReference type="PANTHER" id="PTHR10256:SF0">
    <property type="entry name" value="INACTIVE SELENIDE, WATER DIKINASE-LIKE PROTEIN-RELATED"/>
    <property type="match status" value="1"/>
</dbReference>
<evidence type="ECO:0000256" key="8">
    <source>
        <dbReference type="ARBA" id="ARBA00022989"/>
    </source>
</evidence>
<dbReference type="GO" id="GO:0016260">
    <property type="term" value="P:selenocysteine biosynthetic process"/>
    <property type="evidence" value="ECO:0007669"/>
    <property type="project" value="TreeGrafter"/>
</dbReference>
<evidence type="ECO:0000256" key="2">
    <source>
        <dbReference type="ARBA" id="ARBA00008789"/>
    </source>
</evidence>
<feature type="transmembrane region" description="Helical" evidence="11">
    <location>
        <begin position="715"/>
        <end position="733"/>
    </location>
</feature>
<dbReference type="GO" id="GO:0005737">
    <property type="term" value="C:cytoplasm"/>
    <property type="evidence" value="ECO:0007669"/>
    <property type="project" value="TreeGrafter"/>
</dbReference>
<dbReference type="AlphaFoldDB" id="A0A4S2KR12"/>
<gene>
    <name evidence="15" type="ORF">DBV15_07698</name>
</gene>
<feature type="compositionally biased region" description="Polar residues" evidence="12">
    <location>
        <begin position="576"/>
        <end position="587"/>
    </location>
</feature>
<dbReference type="FunFam" id="3.90.650.10:FF:000010">
    <property type="entry name" value="Selenide, water dikinase"/>
    <property type="match status" value="1"/>
</dbReference>
<evidence type="ECO:0000256" key="12">
    <source>
        <dbReference type="SAM" id="MobiDB-lite"/>
    </source>
</evidence>
<keyword evidence="3" id="KW-0808">Transferase</keyword>
<evidence type="ECO:0000256" key="6">
    <source>
        <dbReference type="ARBA" id="ARBA00022777"/>
    </source>
</evidence>
<dbReference type="SUPFAM" id="SSF56042">
    <property type="entry name" value="PurM C-terminal domain-like"/>
    <property type="match status" value="1"/>
</dbReference>
<evidence type="ECO:0000256" key="9">
    <source>
        <dbReference type="ARBA" id="ARBA00023136"/>
    </source>
</evidence>
<dbReference type="InterPro" id="IPR036676">
    <property type="entry name" value="PurM-like_C_sf"/>
</dbReference>
<organism evidence="15 16">
    <name type="scientific">Temnothorax longispinosus</name>
    <dbReference type="NCBI Taxonomy" id="300112"/>
    <lineage>
        <taxon>Eukaryota</taxon>
        <taxon>Metazoa</taxon>
        <taxon>Ecdysozoa</taxon>
        <taxon>Arthropoda</taxon>
        <taxon>Hexapoda</taxon>
        <taxon>Insecta</taxon>
        <taxon>Pterygota</taxon>
        <taxon>Neoptera</taxon>
        <taxon>Endopterygota</taxon>
        <taxon>Hymenoptera</taxon>
        <taxon>Apocrita</taxon>
        <taxon>Aculeata</taxon>
        <taxon>Formicoidea</taxon>
        <taxon>Formicidae</taxon>
        <taxon>Myrmicinae</taxon>
        <taxon>Temnothorax</taxon>
    </lineage>
</organism>
<feature type="transmembrane region" description="Helical" evidence="11">
    <location>
        <begin position="690"/>
        <end position="708"/>
    </location>
</feature>
<evidence type="ECO:0000256" key="7">
    <source>
        <dbReference type="ARBA" id="ARBA00022840"/>
    </source>
</evidence>
<dbReference type="STRING" id="300112.A0A4S2KR12"/>
<keyword evidence="5" id="KW-0547">Nucleotide-binding</keyword>
<feature type="transmembrane region" description="Helical" evidence="11">
    <location>
        <begin position="417"/>
        <end position="439"/>
    </location>
</feature>
<dbReference type="Gene3D" id="3.90.650.10">
    <property type="entry name" value="PurM-like C-terminal domain"/>
    <property type="match status" value="1"/>
</dbReference>
<feature type="domain" description="PurM-like C-terminal" evidence="14">
    <location>
        <begin position="137"/>
        <end position="304"/>
    </location>
</feature>
<keyword evidence="6" id="KW-0418">Kinase</keyword>
<feature type="transmembrane region" description="Helical" evidence="11">
    <location>
        <begin position="796"/>
        <end position="823"/>
    </location>
</feature>
<keyword evidence="10" id="KW-0711">Selenium</keyword>
<evidence type="ECO:0000256" key="1">
    <source>
        <dbReference type="ARBA" id="ARBA00004141"/>
    </source>
</evidence>
<reference evidence="15 16" key="1">
    <citation type="journal article" date="2019" name="Philos. Trans. R. Soc. Lond., B, Biol. Sci.">
        <title>Ant behaviour and brain gene expression of defending hosts depend on the ecological success of the intruding social parasite.</title>
        <authorList>
            <person name="Kaur R."/>
            <person name="Stoldt M."/>
            <person name="Jongepier E."/>
            <person name="Feldmeyer B."/>
            <person name="Menzel F."/>
            <person name="Bornberg-Bauer E."/>
            <person name="Foitzik S."/>
        </authorList>
    </citation>
    <scope>NUCLEOTIDE SEQUENCE [LARGE SCALE GENOMIC DNA]</scope>
    <source>
        <tissue evidence="15">Whole body</tissue>
    </source>
</reference>